<feature type="region of interest" description="Disordered" evidence="1">
    <location>
        <begin position="41"/>
        <end position="61"/>
    </location>
</feature>
<dbReference type="EMBL" id="JAVDVW010000002">
    <property type="protein sequence ID" value="MDR7100489.1"/>
    <property type="molecule type" value="Genomic_DNA"/>
</dbReference>
<evidence type="ECO:0000256" key="1">
    <source>
        <dbReference type="SAM" id="MobiDB-lite"/>
    </source>
</evidence>
<comment type="caution">
    <text evidence="2">The sequence shown here is derived from an EMBL/GenBank/DDBJ whole genome shotgun (WGS) entry which is preliminary data.</text>
</comment>
<organism evidence="2 3">
    <name type="scientific">Agrilutibacter niabensis</name>
    <dbReference type="NCBI Taxonomy" id="380628"/>
    <lineage>
        <taxon>Bacteria</taxon>
        <taxon>Pseudomonadati</taxon>
        <taxon>Pseudomonadota</taxon>
        <taxon>Gammaproteobacteria</taxon>
        <taxon>Lysobacterales</taxon>
        <taxon>Lysobacteraceae</taxon>
        <taxon>Agrilutibacter</taxon>
    </lineage>
</organism>
<keyword evidence="3" id="KW-1185">Reference proteome</keyword>
<evidence type="ECO:0000313" key="2">
    <source>
        <dbReference type="EMBL" id="MDR7100489.1"/>
    </source>
</evidence>
<evidence type="ECO:0000313" key="3">
    <source>
        <dbReference type="Proteomes" id="UP001267878"/>
    </source>
</evidence>
<reference evidence="2 3" key="1">
    <citation type="submission" date="2023-07" db="EMBL/GenBank/DDBJ databases">
        <title>Sorghum-associated microbial communities from plants grown in Nebraska, USA.</title>
        <authorList>
            <person name="Schachtman D."/>
        </authorList>
    </citation>
    <scope>NUCLEOTIDE SEQUENCE [LARGE SCALE GENOMIC DNA]</scope>
    <source>
        <strain evidence="2 3">BE187</strain>
    </source>
</reference>
<dbReference type="RefSeq" id="WP_310055293.1">
    <property type="nucleotide sequence ID" value="NZ_JAVDVW010000002.1"/>
</dbReference>
<proteinExistence type="predicted"/>
<protein>
    <submittedName>
        <fullName evidence="2">Uncharacterized protein</fullName>
    </submittedName>
</protein>
<gene>
    <name evidence="2" type="ORF">J2X04_002870</name>
</gene>
<accession>A0ABU1VSM2</accession>
<name>A0ABU1VSM2_9GAMM</name>
<dbReference type="Proteomes" id="UP001267878">
    <property type="component" value="Unassembled WGS sequence"/>
</dbReference>
<sequence length="89" mass="9903">MKGTGKAALQRDRVRFQRAPLMHPIKNHRIVRQSAAMVASSRDRRGDALASAENEGWPPEQPQRMAMRRAGEEAMAALSVIQATVMRGH</sequence>